<dbReference type="EMBL" id="UOET01000448">
    <property type="protein sequence ID" value="VAW29968.1"/>
    <property type="molecule type" value="Genomic_DNA"/>
</dbReference>
<gene>
    <name evidence="1" type="ORF">MNBD_BACTEROID07-1118</name>
</gene>
<dbReference type="PROSITE" id="PS51257">
    <property type="entry name" value="PROKAR_LIPOPROTEIN"/>
    <property type="match status" value="1"/>
</dbReference>
<reference evidence="1" key="1">
    <citation type="submission" date="2018-06" db="EMBL/GenBank/DDBJ databases">
        <authorList>
            <person name="Zhirakovskaya E."/>
        </authorList>
    </citation>
    <scope>NUCLEOTIDE SEQUENCE</scope>
</reference>
<evidence type="ECO:0000313" key="1">
    <source>
        <dbReference type="EMBL" id="VAW29968.1"/>
    </source>
</evidence>
<proteinExistence type="predicted"/>
<organism evidence="1">
    <name type="scientific">hydrothermal vent metagenome</name>
    <dbReference type="NCBI Taxonomy" id="652676"/>
    <lineage>
        <taxon>unclassified sequences</taxon>
        <taxon>metagenomes</taxon>
        <taxon>ecological metagenomes</taxon>
    </lineage>
</organism>
<dbReference type="AlphaFoldDB" id="A0A3B0UH94"/>
<evidence type="ECO:0008006" key="2">
    <source>
        <dbReference type="Google" id="ProtNLM"/>
    </source>
</evidence>
<protein>
    <recommendedName>
        <fullName evidence="2">Lipoprotein</fullName>
    </recommendedName>
</protein>
<sequence length="275" mass="30709">MKKLKLALPFLVGMIFLLGSCTKDNPTDTSFTAVQDDAYAESTFDNVTSLTNEAYSLSSNHFKSTEERVFLSSCATVTLDTTAFPRVLTIDFGDTNCLGKDGRYRRGKILVSFTGRYRQPGTIITTTFDNYYVNDNQIEGTKIVTNNGYNDQRHLSWTISVNGIITLANGNGTISWKSQRTREWTEGFSTPHNRWDDVFLITGQASGERANGLLWTRQIINPLEVKLACRFIVSGTVQIKPEGKPMRTLDFGNGECDNLATVTVDGKTYTIHLRP</sequence>
<accession>A0A3B0UH94</accession>
<name>A0A3B0UH94_9ZZZZ</name>